<evidence type="ECO:0000259" key="3">
    <source>
        <dbReference type="PROSITE" id="PS50977"/>
    </source>
</evidence>
<comment type="caution">
    <text evidence="4">The sequence shown here is derived from an EMBL/GenBank/DDBJ whole genome shotgun (WGS) entry which is preliminary data.</text>
</comment>
<evidence type="ECO:0000256" key="1">
    <source>
        <dbReference type="ARBA" id="ARBA00023125"/>
    </source>
</evidence>
<dbReference type="PRINTS" id="PR00455">
    <property type="entry name" value="HTHTETR"/>
</dbReference>
<dbReference type="Proteomes" id="UP000248057">
    <property type="component" value="Unassembled WGS sequence"/>
</dbReference>
<gene>
    <name evidence="4" type="ORF">DFR60_11554</name>
</gene>
<feature type="DNA-binding region" description="H-T-H motif" evidence="2">
    <location>
        <begin position="33"/>
        <end position="52"/>
    </location>
</feature>
<evidence type="ECO:0000256" key="2">
    <source>
        <dbReference type="PROSITE-ProRule" id="PRU00335"/>
    </source>
</evidence>
<dbReference type="Gene3D" id="1.10.357.10">
    <property type="entry name" value="Tetracycline Repressor, domain 2"/>
    <property type="match status" value="1"/>
</dbReference>
<protein>
    <submittedName>
        <fullName evidence="4">TetR family transcriptional regulator</fullName>
    </submittedName>
</protein>
<reference evidence="4 5" key="1">
    <citation type="submission" date="2018-05" db="EMBL/GenBank/DDBJ databases">
        <title>Genomic Encyclopedia of Type Strains, Phase IV (KMG-IV): sequencing the most valuable type-strain genomes for metagenomic binning, comparative biology and taxonomic classification.</title>
        <authorList>
            <person name="Goeker M."/>
        </authorList>
    </citation>
    <scope>NUCLEOTIDE SEQUENCE [LARGE SCALE GENOMIC DNA]</scope>
    <source>
        <strain evidence="4 5">DSM 24995</strain>
    </source>
</reference>
<proteinExistence type="predicted"/>
<dbReference type="PROSITE" id="PS50977">
    <property type="entry name" value="HTH_TETR_2"/>
    <property type="match status" value="1"/>
</dbReference>
<dbReference type="PANTHER" id="PTHR43479">
    <property type="entry name" value="ACREF/ENVCD OPERON REPRESSOR-RELATED"/>
    <property type="match status" value="1"/>
</dbReference>
<dbReference type="PANTHER" id="PTHR43479:SF11">
    <property type="entry name" value="ACREF_ENVCD OPERON REPRESSOR-RELATED"/>
    <property type="match status" value="1"/>
</dbReference>
<accession>A0A2V3XYT6</accession>
<sequence>MSLRQKEKSEMTHQEIKAAALRLFLENGYKNTSVQDIVTESGYSIGSFYNHYKTKRDVLADIWNEHAIAFISHSIDEMKAIRTPEELADYLIDNSNAFDRDEKTISLAKAAQEDLVTVGKNYEGVRDISQLYLKEIASVLRIFCPHTDEVILLSHASVLDSIQYSHSEVTRKKVGYFFDDDTVKRDILLLMNAWIQEDIQGMKEGR</sequence>
<dbReference type="EMBL" id="QJKD01000015">
    <property type="protein sequence ID" value="PXX48881.1"/>
    <property type="molecule type" value="Genomic_DNA"/>
</dbReference>
<dbReference type="InterPro" id="IPR009057">
    <property type="entry name" value="Homeodomain-like_sf"/>
</dbReference>
<organism evidence="4 5">
    <name type="scientific">Hungatella effluvii</name>
    <dbReference type="NCBI Taxonomy" id="1096246"/>
    <lineage>
        <taxon>Bacteria</taxon>
        <taxon>Bacillati</taxon>
        <taxon>Bacillota</taxon>
        <taxon>Clostridia</taxon>
        <taxon>Lachnospirales</taxon>
        <taxon>Lachnospiraceae</taxon>
        <taxon>Hungatella</taxon>
    </lineage>
</organism>
<dbReference type="GO" id="GO:0003677">
    <property type="term" value="F:DNA binding"/>
    <property type="evidence" value="ECO:0007669"/>
    <property type="project" value="UniProtKB-UniRule"/>
</dbReference>
<evidence type="ECO:0000313" key="5">
    <source>
        <dbReference type="Proteomes" id="UP000248057"/>
    </source>
</evidence>
<dbReference type="InterPro" id="IPR050624">
    <property type="entry name" value="HTH-type_Tx_Regulator"/>
</dbReference>
<dbReference type="SUPFAM" id="SSF46689">
    <property type="entry name" value="Homeodomain-like"/>
    <property type="match status" value="1"/>
</dbReference>
<dbReference type="RefSeq" id="WP_110325035.1">
    <property type="nucleotide sequence ID" value="NZ_QJKD01000015.1"/>
</dbReference>
<keyword evidence="1 2" id="KW-0238">DNA-binding</keyword>
<dbReference type="AlphaFoldDB" id="A0A2V3XYT6"/>
<dbReference type="GeneID" id="86063892"/>
<keyword evidence="5" id="KW-1185">Reference proteome</keyword>
<dbReference type="InterPro" id="IPR001647">
    <property type="entry name" value="HTH_TetR"/>
</dbReference>
<dbReference type="Pfam" id="PF00440">
    <property type="entry name" value="TetR_N"/>
    <property type="match status" value="1"/>
</dbReference>
<feature type="domain" description="HTH tetR-type" evidence="3">
    <location>
        <begin position="10"/>
        <end position="70"/>
    </location>
</feature>
<evidence type="ECO:0000313" key="4">
    <source>
        <dbReference type="EMBL" id="PXX48881.1"/>
    </source>
</evidence>
<name>A0A2V3XYT6_9FIRM</name>